<evidence type="ECO:0000256" key="7">
    <source>
        <dbReference type="PROSITE-ProRule" id="PRU00453"/>
    </source>
</evidence>
<feature type="domain" description="HIT-type" evidence="8">
    <location>
        <begin position="37"/>
        <end position="71"/>
    </location>
</feature>
<dbReference type="CDD" id="cd23023">
    <property type="entry name" value="zf-HIT_BCD1"/>
    <property type="match status" value="1"/>
</dbReference>
<dbReference type="GO" id="GO:0008270">
    <property type="term" value="F:zinc ion binding"/>
    <property type="evidence" value="ECO:0007669"/>
    <property type="project" value="UniProtKB-UniRule"/>
</dbReference>
<accession>A0A443SPH0</accession>
<dbReference type="STRING" id="299467.A0A443SPH0"/>
<proteinExistence type="inferred from homology"/>
<dbReference type="PANTHER" id="PTHR13483">
    <property type="entry name" value="BOX C_D SNORNA PROTEIN 1-RELATED"/>
    <property type="match status" value="1"/>
</dbReference>
<organism evidence="9 10">
    <name type="scientific">Leptotrombidium deliense</name>
    <dbReference type="NCBI Taxonomy" id="299467"/>
    <lineage>
        <taxon>Eukaryota</taxon>
        <taxon>Metazoa</taxon>
        <taxon>Ecdysozoa</taxon>
        <taxon>Arthropoda</taxon>
        <taxon>Chelicerata</taxon>
        <taxon>Arachnida</taxon>
        <taxon>Acari</taxon>
        <taxon>Acariformes</taxon>
        <taxon>Trombidiformes</taxon>
        <taxon>Prostigmata</taxon>
        <taxon>Anystina</taxon>
        <taxon>Parasitengona</taxon>
        <taxon>Trombiculoidea</taxon>
        <taxon>Trombiculidae</taxon>
        <taxon>Leptotrombidium</taxon>
    </lineage>
</organism>
<dbReference type="GO" id="GO:0048254">
    <property type="term" value="P:snoRNA localization"/>
    <property type="evidence" value="ECO:0007669"/>
    <property type="project" value="TreeGrafter"/>
</dbReference>
<dbReference type="InterPro" id="IPR051639">
    <property type="entry name" value="BCD1"/>
</dbReference>
<gene>
    <name evidence="9" type="ORF">B4U80_01521</name>
</gene>
<evidence type="ECO:0000313" key="9">
    <source>
        <dbReference type="EMBL" id="RWS29428.1"/>
    </source>
</evidence>
<evidence type="ECO:0000256" key="6">
    <source>
        <dbReference type="ARBA" id="ARBA00049654"/>
    </source>
</evidence>
<dbReference type="PANTHER" id="PTHR13483:SF3">
    <property type="entry name" value="BOX C_D SNORNA PROTEIN 1"/>
    <property type="match status" value="1"/>
</dbReference>
<keyword evidence="10" id="KW-1185">Reference proteome</keyword>
<dbReference type="InterPro" id="IPR007529">
    <property type="entry name" value="Znf_HIT"/>
</dbReference>
<evidence type="ECO:0000256" key="5">
    <source>
        <dbReference type="ARBA" id="ARBA00049598"/>
    </source>
</evidence>
<dbReference type="Pfam" id="PF04438">
    <property type="entry name" value="zf-HIT"/>
    <property type="match status" value="1"/>
</dbReference>
<comment type="caution">
    <text evidence="9">The sequence shown here is derived from an EMBL/GenBank/DDBJ whole genome shotgun (WGS) entry which is preliminary data.</text>
</comment>
<evidence type="ECO:0000256" key="1">
    <source>
        <dbReference type="ARBA" id="ARBA00022553"/>
    </source>
</evidence>
<name>A0A443SPH0_9ACAR</name>
<dbReference type="OrthoDB" id="272357at2759"/>
<dbReference type="AlphaFoldDB" id="A0A443SPH0"/>
<dbReference type="GO" id="GO:0000492">
    <property type="term" value="P:box C/D snoRNP assembly"/>
    <property type="evidence" value="ECO:0007669"/>
    <property type="project" value="TreeGrafter"/>
</dbReference>
<evidence type="ECO:0000256" key="3">
    <source>
        <dbReference type="ARBA" id="ARBA00022771"/>
    </source>
</evidence>
<dbReference type="GO" id="GO:0070761">
    <property type="term" value="C:pre-snoRNP complex"/>
    <property type="evidence" value="ECO:0007669"/>
    <property type="project" value="TreeGrafter"/>
</dbReference>
<comment type="similarity">
    <text evidence="6">Belongs to the BCD1 family.</text>
</comment>
<dbReference type="SUPFAM" id="SSF144232">
    <property type="entry name" value="HIT/MYND zinc finger-like"/>
    <property type="match status" value="1"/>
</dbReference>
<dbReference type="Gene3D" id="3.30.60.190">
    <property type="match status" value="1"/>
</dbReference>
<dbReference type="GO" id="GO:0000463">
    <property type="term" value="P:maturation of LSU-rRNA from tricistronic rRNA transcript (SSU-rRNA, 5.8S rRNA, LSU-rRNA)"/>
    <property type="evidence" value="ECO:0007669"/>
    <property type="project" value="TreeGrafter"/>
</dbReference>
<dbReference type="Pfam" id="PF25790">
    <property type="entry name" value="BCD1"/>
    <property type="match status" value="1"/>
</dbReference>
<evidence type="ECO:0000313" key="10">
    <source>
        <dbReference type="Proteomes" id="UP000288716"/>
    </source>
</evidence>
<reference evidence="9 10" key="1">
    <citation type="journal article" date="2018" name="Gigascience">
        <title>Genomes of trombidid mites reveal novel predicted allergens and laterally-transferred genes associated with secondary metabolism.</title>
        <authorList>
            <person name="Dong X."/>
            <person name="Chaisiri K."/>
            <person name="Xia D."/>
            <person name="Armstrong S.D."/>
            <person name="Fang Y."/>
            <person name="Donnelly M.J."/>
            <person name="Kadowaki T."/>
            <person name="McGarry J.W."/>
            <person name="Darby A.C."/>
            <person name="Makepeace B.L."/>
        </authorList>
    </citation>
    <scope>NUCLEOTIDE SEQUENCE [LARGE SCALE GENOMIC DNA]</scope>
    <source>
        <strain evidence="9">UoL-UT</strain>
    </source>
</reference>
<keyword evidence="1" id="KW-0597">Phosphoprotein</keyword>
<dbReference type="EMBL" id="NCKV01000921">
    <property type="protein sequence ID" value="RWS29428.1"/>
    <property type="molecule type" value="Genomic_DNA"/>
</dbReference>
<evidence type="ECO:0000259" key="8">
    <source>
        <dbReference type="PROSITE" id="PS51083"/>
    </source>
</evidence>
<protein>
    <submittedName>
        <fullName evidence="9">Box C/D snoRNA protein 1-like protein</fullName>
    </submittedName>
</protein>
<keyword evidence="4" id="KW-0862">Zinc</keyword>
<evidence type="ECO:0000256" key="4">
    <source>
        <dbReference type="ARBA" id="ARBA00022833"/>
    </source>
</evidence>
<keyword evidence="2" id="KW-0479">Metal-binding</keyword>
<dbReference type="VEuPathDB" id="VectorBase:LDEU002610"/>
<dbReference type="InterPro" id="IPR057721">
    <property type="entry name" value="BCD1_alpha/beta"/>
</dbReference>
<dbReference type="GO" id="GO:0005634">
    <property type="term" value="C:nucleus"/>
    <property type="evidence" value="ECO:0007669"/>
    <property type="project" value="TreeGrafter"/>
</dbReference>
<dbReference type="Proteomes" id="UP000288716">
    <property type="component" value="Unassembled WGS sequence"/>
</dbReference>
<dbReference type="PROSITE" id="PS51083">
    <property type="entry name" value="ZF_HIT"/>
    <property type="match status" value="1"/>
</dbReference>
<sequence>MNQCDQKVECFGLFGAKGEALRNQSNQILIDENFGGCIICGNRVSKYKCPACEAKTCSLNCCKDHKIEFSCDGVRNRISFKRMVDYDQSQFLDDYFFLEDAERTIDSLRRDKRQIVKSLDTLPPWLKKLIYEAKMRRIRLKLLPAGFKRRLNNKTTYMYAEKMIFWDLEWVLTHCVGVNSETITVINRRVPENTMVSKVIENIVKPNSDEEWNKKYSMYQSAGFKGICVLLELQCKKYCEVDLSSTISEVLSGKTIIEYPTFLITLKDNKHSFDVIDEDSVVTVENEIRENAYKKLKTFEQNSCTEDQSRPYGPLPVDYYDNFNSRK</sequence>
<comment type="function">
    <text evidence="5">Required for box C/D snoRNAs accumulation involved in snoRNA processing, snoRNA transport to the nucleolus and ribosome biogenesis.</text>
</comment>
<evidence type="ECO:0000256" key="2">
    <source>
        <dbReference type="ARBA" id="ARBA00022723"/>
    </source>
</evidence>
<keyword evidence="3 7" id="KW-0863">Zinc-finger</keyword>